<evidence type="ECO:0000313" key="2">
    <source>
        <dbReference type="EMBL" id="GJS56993.1"/>
    </source>
</evidence>
<comment type="caution">
    <text evidence="2">The sequence shown here is derived from an EMBL/GenBank/DDBJ whole genome shotgun (WGS) entry which is preliminary data.</text>
</comment>
<keyword evidence="3" id="KW-1185">Reference proteome</keyword>
<reference evidence="2" key="2">
    <citation type="submission" date="2022-01" db="EMBL/GenBank/DDBJ databases">
        <authorList>
            <person name="Yamashiro T."/>
            <person name="Shiraishi A."/>
            <person name="Satake H."/>
            <person name="Nakayama K."/>
        </authorList>
    </citation>
    <scope>NUCLEOTIDE SEQUENCE</scope>
</reference>
<feature type="compositionally biased region" description="Polar residues" evidence="1">
    <location>
        <begin position="1"/>
        <end position="24"/>
    </location>
</feature>
<name>A0ABQ4WW13_9ASTR</name>
<feature type="region of interest" description="Disordered" evidence="1">
    <location>
        <begin position="45"/>
        <end position="79"/>
    </location>
</feature>
<proteinExistence type="predicted"/>
<dbReference type="EMBL" id="BQNB010008974">
    <property type="protein sequence ID" value="GJS56993.1"/>
    <property type="molecule type" value="Genomic_DNA"/>
</dbReference>
<organism evidence="2 3">
    <name type="scientific">Tanacetum coccineum</name>
    <dbReference type="NCBI Taxonomy" id="301880"/>
    <lineage>
        <taxon>Eukaryota</taxon>
        <taxon>Viridiplantae</taxon>
        <taxon>Streptophyta</taxon>
        <taxon>Embryophyta</taxon>
        <taxon>Tracheophyta</taxon>
        <taxon>Spermatophyta</taxon>
        <taxon>Magnoliopsida</taxon>
        <taxon>eudicotyledons</taxon>
        <taxon>Gunneridae</taxon>
        <taxon>Pentapetalae</taxon>
        <taxon>asterids</taxon>
        <taxon>campanulids</taxon>
        <taxon>Asterales</taxon>
        <taxon>Asteraceae</taxon>
        <taxon>Asteroideae</taxon>
        <taxon>Anthemideae</taxon>
        <taxon>Anthemidinae</taxon>
        <taxon>Tanacetum</taxon>
    </lineage>
</organism>
<reference evidence="2" key="1">
    <citation type="journal article" date="2022" name="Int. J. Mol. Sci.">
        <title>Draft Genome of Tanacetum Coccineum: Genomic Comparison of Closely Related Tanacetum-Family Plants.</title>
        <authorList>
            <person name="Yamashiro T."/>
            <person name="Shiraishi A."/>
            <person name="Nakayama K."/>
            <person name="Satake H."/>
        </authorList>
    </citation>
    <scope>NUCLEOTIDE SEQUENCE</scope>
</reference>
<sequence>MINNTCEDSYEETNNLSSGNTTPLSDFHPSLESFETSKTLLERFTDEPALVYLPPPEDDDNEKEKQEMVEDVENENSNVSYSDESVLLHTFFSDEDECFDPGGDNDEIDVFLAIEISTYIEEGYYDSEGDVLYLERLLIDRYTTIDLPRGVF</sequence>
<dbReference type="Proteomes" id="UP001151760">
    <property type="component" value="Unassembled WGS sequence"/>
</dbReference>
<gene>
    <name evidence="2" type="ORF">Tco_0651777</name>
</gene>
<evidence type="ECO:0000256" key="1">
    <source>
        <dbReference type="SAM" id="MobiDB-lite"/>
    </source>
</evidence>
<protein>
    <submittedName>
        <fullName evidence="2">Uncharacterized protein</fullName>
    </submittedName>
</protein>
<feature type="region of interest" description="Disordered" evidence="1">
    <location>
        <begin position="1"/>
        <end position="29"/>
    </location>
</feature>
<evidence type="ECO:0000313" key="3">
    <source>
        <dbReference type="Proteomes" id="UP001151760"/>
    </source>
</evidence>
<accession>A0ABQ4WW13</accession>